<dbReference type="Proteomes" id="UP000001194">
    <property type="component" value="Unassembled WGS sequence"/>
</dbReference>
<reference evidence="3 4" key="1">
    <citation type="journal article" date="2008" name="Nature">
        <title>The genome of Laccaria bicolor provides insights into mycorrhizal symbiosis.</title>
        <authorList>
            <person name="Martin F."/>
            <person name="Aerts A."/>
            <person name="Ahren D."/>
            <person name="Brun A."/>
            <person name="Danchin E.G.J."/>
            <person name="Duchaussoy F."/>
            <person name="Gibon J."/>
            <person name="Kohler A."/>
            <person name="Lindquist E."/>
            <person name="Pereda V."/>
            <person name="Salamov A."/>
            <person name="Shapiro H.J."/>
            <person name="Wuyts J."/>
            <person name="Blaudez D."/>
            <person name="Buee M."/>
            <person name="Brokstein P."/>
            <person name="Canbaeck B."/>
            <person name="Cohen D."/>
            <person name="Courty P.E."/>
            <person name="Coutinho P.M."/>
            <person name="Delaruelle C."/>
            <person name="Detter J.C."/>
            <person name="Deveau A."/>
            <person name="DiFazio S."/>
            <person name="Duplessis S."/>
            <person name="Fraissinet-Tachet L."/>
            <person name="Lucic E."/>
            <person name="Frey-Klett P."/>
            <person name="Fourrey C."/>
            <person name="Feussner I."/>
            <person name="Gay G."/>
            <person name="Grimwood J."/>
            <person name="Hoegger P.J."/>
            <person name="Jain P."/>
            <person name="Kilaru S."/>
            <person name="Labbe J."/>
            <person name="Lin Y.C."/>
            <person name="Legue V."/>
            <person name="Le Tacon F."/>
            <person name="Marmeisse R."/>
            <person name="Melayah D."/>
            <person name="Montanini B."/>
            <person name="Muratet M."/>
            <person name="Nehls U."/>
            <person name="Niculita-Hirzel H."/>
            <person name="Oudot-Le Secq M.P."/>
            <person name="Peter M."/>
            <person name="Quesneville H."/>
            <person name="Rajashekar B."/>
            <person name="Reich M."/>
            <person name="Rouhier N."/>
            <person name="Schmutz J."/>
            <person name="Yin T."/>
            <person name="Chalot M."/>
            <person name="Henrissat B."/>
            <person name="Kuees U."/>
            <person name="Lucas S."/>
            <person name="Van de Peer Y."/>
            <person name="Podila G.K."/>
            <person name="Polle A."/>
            <person name="Pukkila P.J."/>
            <person name="Richardson P.M."/>
            <person name="Rouze P."/>
            <person name="Sanders I.R."/>
            <person name="Stajich J.E."/>
            <person name="Tunlid A."/>
            <person name="Tuskan G."/>
            <person name="Grigoriev I.V."/>
        </authorList>
    </citation>
    <scope>NUCLEOTIDE SEQUENCE [LARGE SCALE GENOMIC DNA]</scope>
    <source>
        <strain evidence="4">S238N-H82 / ATCC MYA-4686</strain>
    </source>
</reference>
<keyword evidence="4" id="KW-1185">Reference proteome</keyword>
<organism evidence="4">
    <name type="scientific">Laccaria bicolor (strain S238N-H82 / ATCC MYA-4686)</name>
    <name type="common">Bicoloured deceiver</name>
    <name type="synonym">Laccaria laccata var. bicolor</name>
    <dbReference type="NCBI Taxonomy" id="486041"/>
    <lineage>
        <taxon>Eukaryota</taxon>
        <taxon>Fungi</taxon>
        <taxon>Dikarya</taxon>
        <taxon>Basidiomycota</taxon>
        <taxon>Agaricomycotina</taxon>
        <taxon>Agaricomycetes</taxon>
        <taxon>Agaricomycetidae</taxon>
        <taxon>Agaricales</taxon>
        <taxon>Agaricineae</taxon>
        <taxon>Hydnangiaceae</taxon>
        <taxon>Laccaria</taxon>
    </lineage>
</organism>
<evidence type="ECO:0000313" key="3">
    <source>
        <dbReference type="EMBL" id="EDR05761.1"/>
    </source>
</evidence>
<dbReference type="GeneID" id="6079143"/>
<keyword evidence="2" id="KW-1133">Transmembrane helix</keyword>
<dbReference type="InParanoid" id="B0DHP0"/>
<feature type="transmembrane region" description="Helical" evidence="2">
    <location>
        <begin position="43"/>
        <end position="70"/>
    </location>
</feature>
<keyword evidence="2" id="KW-0472">Membrane</keyword>
<protein>
    <submittedName>
        <fullName evidence="3">Predicted protein</fullName>
    </submittedName>
</protein>
<evidence type="ECO:0000313" key="4">
    <source>
        <dbReference type="Proteomes" id="UP000001194"/>
    </source>
</evidence>
<name>B0DHP0_LACBS</name>
<accession>B0DHP0</accession>
<dbReference type="EMBL" id="DS547111">
    <property type="protein sequence ID" value="EDR05761.1"/>
    <property type="molecule type" value="Genomic_DNA"/>
</dbReference>
<sequence>MVSEFQQTSRKHLTLRTSTSSPEPLSVPGSLQDFNKVEVLDTMVGIVILFAGVGNDIIGWMLLALSVALVNAGSGLTALHPLAANLQAAASQRGTLQVSTASLNFLVAYAYDPSTDDDIEDDTHDIKESRGTSSV</sequence>
<dbReference type="RefSeq" id="XP_001883437.1">
    <property type="nucleotide sequence ID" value="XM_001883402.1"/>
</dbReference>
<dbReference type="HOGENOM" id="CLU_1886118_0_0_1"/>
<proteinExistence type="predicted"/>
<evidence type="ECO:0000256" key="1">
    <source>
        <dbReference type="SAM" id="MobiDB-lite"/>
    </source>
</evidence>
<dbReference type="KEGG" id="lbc:LACBIDRAFT_302453"/>
<gene>
    <name evidence="3" type="ORF">LACBIDRAFT_302453</name>
</gene>
<evidence type="ECO:0000256" key="2">
    <source>
        <dbReference type="SAM" id="Phobius"/>
    </source>
</evidence>
<keyword evidence="2" id="KW-0812">Transmembrane</keyword>
<dbReference type="AlphaFoldDB" id="B0DHP0"/>
<feature type="region of interest" description="Disordered" evidence="1">
    <location>
        <begin position="1"/>
        <end position="27"/>
    </location>
</feature>
<dbReference type="OrthoDB" id="2687058at2759"/>